<dbReference type="PANTHER" id="PTHR35144">
    <property type="entry name" value="MEIOSIS-SPECIFIC TRANSCRIPTION FACTOR NDT80"/>
    <property type="match status" value="1"/>
</dbReference>
<dbReference type="GO" id="GO:0051321">
    <property type="term" value="P:meiotic cell cycle"/>
    <property type="evidence" value="ECO:0007669"/>
    <property type="project" value="TreeGrafter"/>
</dbReference>
<accession>A0AAE0WV07</accession>
<dbReference type="AlphaFoldDB" id="A0AAE0WV07"/>
<dbReference type="PANTHER" id="PTHR35144:SF2">
    <property type="entry name" value="MEIOSIS-SPECIFIC TRANSCRIPTION FACTOR NDT80"/>
    <property type="match status" value="1"/>
</dbReference>
<feature type="non-terminal residue" evidence="5">
    <location>
        <position position="599"/>
    </location>
</feature>
<dbReference type="Pfam" id="PF05224">
    <property type="entry name" value="NDT80_PhoG"/>
    <property type="match status" value="1"/>
</dbReference>
<dbReference type="GO" id="GO:0000228">
    <property type="term" value="C:nuclear chromosome"/>
    <property type="evidence" value="ECO:0007669"/>
    <property type="project" value="TreeGrafter"/>
</dbReference>
<dbReference type="EMBL" id="JAUTXT010000004">
    <property type="protein sequence ID" value="KAK3678343.1"/>
    <property type="molecule type" value="Genomic_DNA"/>
</dbReference>
<feature type="region of interest" description="Disordered" evidence="3">
    <location>
        <begin position="470"/>
        <end position="491"/>
    </location>
</feature>
<dbReference type="InterPro" id="IPR008967">
    <property type="entry name" value="p53-like_TF_DNA-bd_sf"/>
</dbReference>
<dbReference type="InterPro" id="IPR037141">
    <property type="entry name" value="NDT80_DNA-bd_dom_sf"/>
</dbReference>
<evidence type="ECO:0000313" key="6">
    <source>
        <dbReference type="Proteomes" id="UP001274830"/>
    </source>
</evidence>
<dbReference type="PROSITE" id="PS51517">
    <property type="entry name" value="NDT80"/>
    <property type="match status" value="1"/>
</dbReference>
<keyword evidence="1 2" id="KW-0238">DNA-binding</keyword>
<dbReference type="GO" id="GO:0045944">
    <property type="term" value="P:positive regulation of transcription by RNA polymerase II"/>
    <property type="evidence" value="ECO:0007669"/>
    <property type="project" value="TreeGrafter"/>
</dbReference>
<gene>
    <name evidence="5" type="ORF">LTR78_001640</name>
</gene>
<sequence length="599" mass="63816">YQSGAHFTDSSSGSFSTSPSSAASSLANTAYPANHYTGLTSFTTPVLPPQSFVPSPYAGARVPSLLEASTSGMLPPLARSSIVSLDSTDCEAYGNAAAPFLARSHLSSPGQPGFAPYLETPRTVLSTFSPPLGPYSAMASNTGYGTTQAESLNFPWPNLEVIMEMTCEGQQVTPEVHAKVEKGFFPAPNDHKWTCYRRNYFSVTCNFELHPNIINGRLFLKRNGTNEQVQAMGMRLSAAVDGPNGKSIELIAHTPKRDNGPKNPITVIKVAPTPTSGRAEHSLSPNAVYQLPMSTFHATGAVPGVFLPLQHTNDPENSPATVGTSQFSSPSYGGYPAPASSHIQNPAQHISHTFERVQFKSATANNGKRRASQQYFHLIVELFADVRKPESDTATWVKVAQRVSDKIVVRGRSPSHYQNEGQHAHIGRGGNASGGGYNGSGGGYSVNSGGFRGVNGGSYDAGMGHGTGGYRGKQYGMHPGSDGSESSPDSMEDGAVLNDHHADATMSDAEHADIHGSNSYLYYPGTIYEGITPQILPPLAKVDSLARYTTDPRQYAVKTEYADAVPGAQWSVRGCRPFQGVESSRGYYPDLSGASDGYT</sequence>
<dbReference type="GO" id="GO:0003677">
    <property type="term" value="F:DNA binding"/>
    <property type="evidence" value="ECO:0007669"/>
    <property type="project" value="UniProtKB-KW"/>
</dbReference>
<evidence type="ECO:0000256" key="2">
    <source>
        <dbReference type="PROSITE-ProRule" id="PRU00850"/>
    </source>
</evidence>
<dbReference type="InterPro" id="IPR024061">
    <property type="entry name" value="NDT80_DNA-bd_dom"/>
</dbReference>
<reference evidence="5" key="1">
    <citation type="submission" date="2023-07" db="EMBL/GenBank/DDBJ databases">
        <title>Black Yeasts Isolated from many extreme environments.</title>
        <authorList>
            <person name="Coleine C."/>
            <person name="Stajich J.E."/>
            <person name="Selbmann L."/>
        </authorList>
    </citation>
    <scope>NUCLEOTIDE SEQUENCE</scope>
    <source>
        <strain evidence="5">CCFEE 5485</strain>
    </source>
</reference>
<name>A0AAE0WV07_9PEZI</name>
<comment type="caution">
    <text evidence="5">The sequence shown here is derived from an EMBL/GenBank/DDBJ whole genome shotgun (WGS) entry which is preliminary data.</text>
</comment>
<protein>
    <recommendedName>
        <fullName evidence="4">NDT80 domain-containing protein</fullName>
    </recommendedName>
</protein>
<dbReference type="SUPFAM" id="SSF49417">
    <property type="entry name" value="p53-like transcription factors"/>
    <property type="match status" value="1"/>
</dbReference>
<feature type="compositionally biased region" description="Low complexity" evidence="3">
    <location>
        <begin position="479"/>
        <end position="489"/>
    </location>
</feature>
<evidence type="ECO:0000313" key="5">
    <source>
        <dbReference type="EMBL" id="KAK3678343.1"/>
    </source>
</evidence>
<evidence type="ECO:0000256" key="1">
    <source>
        <dbReference type="ARBA" id="ARBA00023125"/>
    </source>
</evidence>
<proteinExistence type="predicted"/>
<dbReference type="GO" id="GO:0003700">
    <property type="term" value="F:DNA-binding transcription factor activity"/>
    <property type="evidence" value="ECO:0007669"/>
    <property type="project" value="UniProtKB-UniRule"/>
</dbReference>
<dbReference type="Proteomes" id="UP001274830">
    <property type="component" value="Unassembled WGS sequence"/>
</dbReference>
<feature type="compositionally biased region" description="Polar residues" evidence="3">
    <location>
        <begin position="315"/>
        <end position="331"/>
    </location>
</feature>
<dbReference type="Gene3D" id="2.60.40.1390">
    <property type="entry name" value="NDT80 DNA-binding domain"/>
    <property type="match status" value="1"/>
</dbReference>
<feature type="DNA-binding region" description="NDT80" evidence="2">
    <location>
        <begin position="124"/>
        <end position="421"/>
    </location>
</feature>
<evidence type="ECO:0000259" key="4">
    <source>
        <dbReference type="PROSITE" id="PS51517"/>
    </source>
</evidence>
<feature type="region of interest" description="Disordered" evidence="3">
    <location>
        <begin position="315"/>
        <end position="334"/>
    </location>
</feature>
<dbReference type="InterPro" id="IPR052605">
    <property type="entry name" value="Fungal_trans_regulator"/>
</dbReference>
<keyword evidence="6" id="KW-1185">Reference proteome</keyword>
<feature type="domain" description="NDT80" evidence="4">
    <location>
        <begin position="124"/>
        <end position="421"/>
    </location>
</feature>
<organism evidence="5 6">
    <name type="scientific">Recurvomyces mirabilis</name>
    <dbReference type="NCBI Taxonomy" id="574656"/>
    <lineage>
        <taxon>Eukaryota</taxon>
        <taxon>Fungi</taxon>
        <taxon>Dikarya</taxon>
        <taxon>Ascomycota</taxon>
        <taxon>Pezizomycotina</taxon>
        <taxon>Dothideomycetes</taxon>
        <taxon>Dothideomycetidae</taxon>
        <taxon>Mycosphaerellales</taxon>
        <taxon>Teratosphaeriaceae</taxon>
        <taxon>Recurvomyces</taxon>
    </lineage>
</organism>
<evidence type="ECO:0000256" key="3">
    <source>
        <dbReference type="SAM" id="MobiDB-lite"/>
    </source>
</evidence>
<feature type="region of interest" description="Disordered" evidence="3">
    <location>
        <begin position="413"/>
        <end position="433"/>
    </location>
</feature>